<dbReference type="InterPro" id="IPR016047">
    <property type="entry name" value="M23ase_b-sheet_dom"/>
</dbReference>
<dbReference type="CDD" id="cd00118">
    <property type="entry name" value="LysM"/>
    <property type="match status" value="2"/>
</dbReference>
<evidence type="ECO:0000313" key="2">
    <source>
        <dbReference type="EMBL" id="OGJ03374.1"/>
    </source>
</evidence>
<dbReference type="Pfam" id="PF01551">
    <property type="entry name" value="Peptidase_M23"/>
    <property type="match status" value="1"/>
</dbReference>
<dbReference type="PANTHER" id="PTHR21666:SF270">
    <property type="entry name" value="MUREIN HYDROLASE ACTIVATOR ENVC"/>
    <property type="match status" value="1"/>
</dbReference>
<dbReference type="InterPro" id="IPR011055">
    <property type="entry name" value="Dup_hybrid_motif"/>
</dbReference>
<dbReference type="CDD" id="cd12797">
    <property type="entry name" value="M23_peptidase"/>
    <property type="match status" value="1"/>
</dbReference>
<gene>
    <name evidence="2" type="ORF">A3G06_01430</name>
</gene>
<feature type="domain" description="LysM" evidence="1">
    <location>
        <begin position="85"/>
        <end position="129"/>
    </location>
</feature>
<dbReference type="GO" id="GO:0004222">
    <property type="term" value="F:metalloendopeptidase activity"/>
    <property type="evidence" value="ECO:0007669"/>
    <property type="project" value="TreeGrafter"/>
</dbReference>
<dbReference type="EMBL" id="MFVV01000020">
    <property type="protein sequence ID" value="OGJ03374.1"/>
    <property type="molecule type" value="Genomic_DNA"/>
</dbReference>
<organism evidence="2 3">
    <name type="scientific">Candidatus Nomurabacteria bacterium RIFCSPLOWO2_12_FULL_46_14</name>
    <dbReference type="NCBI Taxonomy" id="1801797"/>
    <lineage>
        <taxon>Bacteria</taxon>
        <taxon>Candidatus Nomuraibacteriota</taxon>
    </lineage>
</organism>
<dbReference type="AlphaFoldDB" id="A0A1F6YAF9"/>
<comment type="caution">
    <text evidence="2">The sequence shown here is derived from an EMBL/GenBank/DDBJ whole genome shotgun (WGS) entry which is preliminary data.</text>
</comment>
<dbReference type="InterPro" id="IPR018392">
    <property type="entry name" value="LysM"/>
</dbReference>
<dbReference type="SMART" id="SM00257">
    <property type="entry name" value="LysM"/>
    <property type="match status" value="2"/>
</dbReference>
<evidence type="ECO:0000259" key="1">
    <source>
        <dbReference type="PROSITE" id="PS51782"/>
    </source>
</evidence>
<protein>
    <recommendedName>
        <fullName evidence="1">LysM domain-containing protein</fullName>
    </recommendedName>
</protein>
<dbReference type="SUPFAM" id="SSF54106">
    <property type="entry name" value="LysM domain"/>
    <property type="match status" value="2"/>
</dbReference>
<proteinExistence type="predicted"/>
<name>A0A1F6YAF9_9BACT</name>
<dbReference type="STRING" id="1801797.A3G06_01430"/>
<dbReference type="SUPFAM" id="SSF51261">
    <property type="entry name" value="Duplicated hybrid motif"/>
    <property type="match status" value="1"/>
</dbReference>
<dbReference type="PROSITE" id="PS51782">
    <property type="entry name" value="LYSM"/>
    <property type="match status" value="2"/>
</dbReference>
<dbReference type="Proteomes" id="UP000176192">
    <property type="component" value="Unassembled WGS sequence"/>
</dbReference>
<dbReference type="Gene3D" id="2.70.70.10">
    <property type="entry name" value="Glucose Permease (Domain IIA)"/>
    <property type="match status" value="1"/>
</dbReference>
<dbReference type="Pfam" id="PF01476">
    <property type="entry name" value="LysM"/>
    <property type="match status" value="2"/>
</dbReference>
<sequence>MLGQEASADILSNISVEETGNSQTMALLTPSGASTLIFQDKKSKKADKIDENTEVSLSGNALVPTVREVASGTGGGESAPFIDTSIYVVREGDTLSQIAEMFDVSQNTILWANDMRRGDAIKEGDVLLILPVSGIEHTVKKGETLKGIAGKYKVEVEEILLYNNLAEGATLALGDNLIIPGAEMFDETPKSSGKSAPKSQTNLKNISGYYINPLPVGRKTRGITNSHKGVDIASPTGTPIYAAALGRVSLARTGYNGGFGTMVVIEHPNGTETLYSHMSRLNTFTGAQVAQGEVIGYVGSTGRSTGPHLHFEVHGAKNPLN</sequence>
<evidence type="ECO:0000313" key="3">
    <source>
        <dbReference type="Proteomes" id="UP000176192"/>
    </source>
</evidence>
<feature type="domain" description="LysM" evidence="1">
    <location>
        <begin position="135"/>
        <end position="179"/>
    </location>
</feature>
<dbReference type="InterPro" id="IPR036779">
    <property type="entry name" value="LysM_dom_sf"/>
</dbReference>
<reference evidence="2 3" key="1">
    <citation type="journal article" date="2016" name="Nat. Commun.">
        <title>Thousands of microbial genomes shed light on interconnected biogeochemical processes in an aquifer system.</title>
        <authorList>
            <person name="Anantharaman K."/>
            <person name="Brown C.T."/>
            <person name="Hug L.A."/>
            <person name="Sharon I."/>
            <person name="Castelle C.J."/>
            <person name="Probst A.J."/>
            <person name="Thomas B.C."/>
            <person name="Singh A."/>
            <person name="Wilkins M.J."/>
            <person name="Karaoz U."/>
            <person name="Brodie E.L."/>
            <person name="Williams K.H."/>
            <person name="Hubbard S.S."/>
            <person name="Banfield J.F."/>
        </authorList>
    </citation>
    <scope>NUCLEOTIDE SEQUENCE [LARGE SCALE GENOMIC DNA]</scope>
</reference>
<dbReference type="PANTHER" id="PTHR21666">
    <property type="entry name" value="PEPTIDASE-RELATED"/>
    <property type="match status" value="1"/>
</dbReference>
<accession>A0A1F6YAF9</accession>
<dbReference type="Gene3D" id="3.10.350.10">
    <property type="entry name" value="LysM domain"/>
    <property type="match status" value="2"/>
</dbReference>
<dbReference type="InterPro" id="IPR050570">
    <property type="entry name" value="Cell_wall_metabolism_enzyme"/>
</dbReference>